<feature type="domain" description="H repeat-associated protein N-terminal" evidence="2">
    <location>
        <begin position="5"/>
        <end position="90"/>
    </location>
</feature>
<feature type="domain" description="Transposase IS4-like" evidence="1">
    <location>
        <begin position="106"/>
        <end position="331"/>
    </location>
</feature>
<evidence type="ECO:0000259" key="1">
    <source>
        <dbReference type="Pfam" id="PF01609"/>
    </source>
</evidence>
<dbReference type="GO" id="GO:0003677">
    <property type="term" value="F:DNA binding"/>
    <property type="evidence" value="ECO:0007669"/>
    <property type="project" value="InterPro"/>
</dbReference>
<dbReference type="OrthoDB" id="9815086at2"/>
<dbReference type="PANTHER" id="PTHR30298:SF0">
    <property type="entry name" value="PROTEIN YBFL-RELATED"/>
    <property type="match status" value="1"/>
</dbReference>
<dbReference type="NCBIfam" id="NF033564">
    <property type="entry name" value="transpos_ISAs1"/>
    <property type="match status" value="1"/>
</dbReference>
<dbReference type="InterPro" id="IPR002559">
    <property type="entry name" value="Transposase_11"/>
</dbReference>
<dbReference type="KEGG" id="osp:Odosp_2251"/>
<accession>F9ZAF7</accession>
<dbReference type="Pfam" id="PF01609">
    <property type="entry name" value="DDE_Tnp_1"/>
    <property type="match status" value="1"/>
</dbReference>
<gene>
    <name evidence="3" type="ordered locus">Odosp_2251</name>
</gene>
<dbReference type="InterPro" id="IPR032806">
    <property type="entry name" value="YbfD_N"/>
</dbReference>
<evidence type="ECO:0000259" key="2">
    <source>
        <dbReference type="Pfam" id="PF13808"/>
    </source>
</evidence>
<dbReference type="EMBL" id="CP002544">
    <property type="protein sequence ID" value="ADY33248.1"/>
    <property type="molecule type" value="Genomic_DNA"/>
</dbReference>
<name>F9ZAF7_ODOSD</name>
<reference evidence="3 4" key="1">
    <citation type="journal article" date="2011" name="Stand. Genomic Sci.">
        <title>Complete genome sequence of Odoribacter splanchnicus type strain (1651/6).</title>
        <authorList>
            <consortium name="US DOE Joint Genome Institute (JGI-PGF)"/>
            <person name="Goker M."/>
            <person name="Gronow S."/>
            <person name="Zeytun A."/>
            <person name="Nolan M."/>
            <person name="Lucas S."/>
            <person name="Lapidus A."/>
            <person name="Hammon N."/>
            <person name="Deshpande S."/>
            <person name="Cheng J.F."/>
            <person name="Pitluck S."/>
            <person name="Liolios K."/>
            <person name="Pagani I."/>
            <person name="Ivanova N."/>
            <person name="Mavromatis K."/>
            <person name="Ovchinikova G."/>
            <person name="Pati A."/>
            <person name="Tapia R."/>
            <person name="Han C."/>
            <person name="Goodwin L."/>
            <person name="Chen A."/>
            <person name="Palaniappan K."/>
            <person name="Land M."/>
            <person name="Hauser L."/>
            <person name="Jeffries C.D."/>
            <person name="Brambilla E.M."/>
            <person name="Rohde M."/>
            <person name="Detter J.C."/>
            <person name="Woyke T."/>
            <person name="Bristow J."/>
            <person name="Markowitz V."/>
            <person name="Hugenholtz P."/>
            <person name="Eisen J.A."/>
            <person name="Kyrpides N.C."/>
            <person name="Klenk H.P."/>
        </authorList>
    </citation>
    <scope>NUCLEOTIDE SEQUENCE [LARGE SCALE GENOMIC DNA]</scope>
    <source>
        <strain evidence="4">ATCC 29572 / DSM 20712 / JCM 15291 / NCTC 10825 / 1651/6</strain>
    </source>
</reference>
<dbReference type="GO" id="GO:0006313">
    <property type="term" value="P:DNA transposition"/>
    <property type="evidence" value="ECO:0007669"/>
    <property type="project" value="InterPro"/>
</dbReference>
<dbReference type="PaxDb" id="709991-Odosp_2251"/>
<dbReference type="AlphaFoldDB" id="F9ZAF7"/>
<dbReference type="eggNOG" id="COG5433">
    <property type="taxonomic scope" value="Bacteria"/>
</dbReference>
<dbReference type="BioCyc" id="OSPL709991:G1GRN-2302-MONOMER"/>
<evidence type="ECO:0000313" key="3">
    <source>
        <dbReference type="EMBL" id="ADY33248.1"/>
    </source>
</evidence>
<dbReference type="InterPro" id="IPR047647">
    <property type="entry name" value="ISAs1_transpos"/>
</dbReference>
<keyword evidence="4" id="KW-1185">Reference proteome</keyword>
<organism evidence="3 4">
    <name type="scientific">Odoribacter splanchnicus (strain ATCC 29572 / DSM 20712 / CIP 104287 / JCM 15291 / NCTC 10825 / 1651/6)</name>
    <name type="common">Bacteroides splanchnicus</name>
    <dbReference type="NCBI Taxonomy" id="709991"/>
    <lineage>
        <taxon>Bacteria</taxon>
        <taxon>Pseudomonadati</taxon>
        <taxon>Bacteroidota</taxon>
        <taxon>Bacteroidia</taxon>
        <taxon>Bacteroidales</taxon>
        <taxon>Odoribacteraceae</taxon>
        <taxon>Odoribacter</taxon>
    </lineage>
</organism>
<dbReference type="InterPro" id="IPR051698">
    <property type="entry name" value="Transposase_11-like"/>
</dbReference>
<dbReference type="Proteomes" id="UP000006657">
    <property type="component" value="Chromosome"/>
</dbReference>
<dbReference type="PANTHER" id="PTHR30298">
    <property type="entry name" value="H REPEAT-ASSOCIATED PREDICTED TRANSPOSASE"/>
    <property type="match status" value="1"/>
</dbReference>
<sequence length="366" mass="41390">MNTSNYFSEVTDPRVTGRCLPLLSDILMIGLCTYLTGGTDYEDMRLFALERGEMLNDLLSLPNGVPSEDTFERVFQRIEPSELEHCLRSYGKSLLSDLSEKQIVIDGKKQGGTSPTSTGNKGLYILNAWVSENRFCISQGKVEDQSNEITAIPAVLSEIDIEEAIVSIDAMGTQREIVDLILDKKGHYLLSVKGNQKSLYEDIECAFKVNGGLDKDTSVDKDHGRIEVRKCCILPAREYLLAETIRSWRGPGTIIKIESSREINGKTTNETRYYISDEIGLSASYFQKLIRGHRSIENQLHWHLDVTFKEDNCRARKGYSSQNLSVLRKVALHIVSEQKDKLSLKRRLYKAALDINYLRKIIGILI</sequence>
<evidence type="ECO:0000313" key="4">
    <source>
        <dbReference type="Proteomes" id="UP000006657"/>
    </source>
</evidence>
<dbReference type="HOGENOM" id="CLU_046404_0_1_10"/>
<dbReference type="Pfam" id="PF13808">
    <property type="entry name" value="DDE_Tnp_1_assoc"/>
    <property type="match status" value="1"/>
</dbReference>
<dbReference type="RefSeq" id="WP_013612441.1">
    <property type="nucleotide sequence ID" value="NC_015160.1"/>
</dbReference>
<protein>
    <submittedName>
        <fullName evidence="3">Transposase IS4 family protein</fullName>
    </submittedName>
</protein>
<proteinExistence type="predicted"/>
<dbReference type="STRING" id="709991.Odosp_2251"/>
<dbReference type="GO" id="GO:0004803">
    <property type="term" value="F:transposase activity"/>
    <property type="evidence" value="ECO:0007669"/>
    <property type="project" value="InterPro"/>
</dbReference>